<dbReference type="AlphaFoldDB" id="A0A517TTN2"/>
<proteinExistence type="predicted"/>
<gene>
    <name evidence="2" type="ORF">I41_09010</name>
</gene>
<dbReference type="EMBL" id="CP036339">
    <property type="protein sequence ID" value="QDT71741.1"/>
    <property type="molecule type" value="Genomic_DNA"/>
</dbReference>
<feature type="transmembrane region" description="Helical" evidence="1">
    <location>
        <begin position="72"/>
        <end position="93"/>
    </location>
</feature>
<organism evidence="2 3">
    <name type="scientific">Lacipirellula limnantheis</name>
    <dbReference type="NCBI Taxonomy" id="2528024"/>
    <lineage>
        <taxon>Bacteria</taxon>
        <taxon>Pseudomonadati</taxon>
        <taxon>Planctomycetota</taxon>
        <taxon>Planctomycetia</taxon>
        <taxon>Pirellulales</taxon>
        <taxon>Lacipirellulaceae</taxon>
        <taxon>Lacipirellula</taxon>
    </lineage>
</organism>
<accession>A0A517TTN2</accession>
<keyword evidence="1" id="KW-0472">Membrane</keyword>
<dbReference type="Proteomes" id="UP000317909">
    <property type="component" value="Chromosome"/>
</dbReference>
<sequence length="317" mass="35543">MPATIAAAQETHACQSYILRPASGWQTRRGHETGKKNSQHRAAARIRSGNFNASIFFTFKPMTTNIRSGSTLFWMLALIVALTAAGSVAWWRFSTGGAVVAYLKVERNNAAAFVINPQQMSDEEHRQVKINHKALIVSPLVLDAALQRQDIANLDIVRRHLGTELMWLLNALQVSFPGDGEIMEVRMSCAQGDREQTVMIVDSVSNAYFDKVLLQERLKDATEIADFRTGLSDLEESFKADLVKLEERRESANSSEQKAEVIILETLCSAKQELMTKLKLKELMLQFEQDISERQERTGAGTSERVSVVQRAAWIDE</sequence>
<dbReference type="KEGG" id="llh:I41_09010"/>
<reference evidence="2 3" key="1">
    <citation type="submission" date="2019-02" db="EMBL/GenBank/DDBJ databases">
        <title>Deep-cultivation of Planctomycetes and their phenomic and genomic characterization uncovers novel biology.</title>
        <authorList>
            <person name="Wiegand S."/>
            <person name="Jogler M."/>
            <person name="Boedeker C."/>
            <person name="Pinto D."/>
            <person name="Vollmers J."/>
            <person name="Rivas-Marin E."/>
            <person name="Kohn T."/>
            <person name="Peeters S.H."/>
            <person name="Heuer A."/>
            <person name="Rast P."/>
            <person name="Oberbeckmann S."/>
            <person name="Bunk B."/>
            <person name="Jeske O."/>
            <person name="Meyerdierks A."/>
            <person name="Storesund J.E."/>
            <person name="Kallscheuer N."/>
            <person name="Luecker S."/>
            <person name="Lage O.M."/>
            <person name="Pohl T."/>
            <person name="Merkel B.J."/>
            <person name="Hornburger P."/>
            <person name="Mueller R.-W."/>
            <person name="Bruemmer F."/>
            <person name="Labrenz M."/>
            <person name="Spormann A.M."/>
            <person name="Op den Camp H."/>
            <person name="Overmann J."/>
            <person name="Amann R."/>
            <person name="Jetten M.S.M."/>
            <person name="Mascher T."/>
            <person name="Medema M.H."/>
            <person name="Devos D.P."/>
            <person name="Kaster A.-K."/>
            <person name="Ovreas L."/>
            <person name="Rohde M."/>
            <person name="Galperin M.Y."/>
            <person name="Jogler C."/>
        </authorList>
    </citation>
    <scope>NUCLEOTIDE SEQUENCE [LARGE SCALE GENOMIC DNA]</scope>
    <source>
        <strain evidence="2 3">I41</strain>
    </source>
</reference>
<keyword evidence="3" id="KW-1185">Reference proteome</keyword>
<keyword evidence="1" id="KW-0812">Transmembrane</keyword>
<evidence type="ECO:0000256" key="1">
    <source>
        <dbReference type="SAM" id="Phobius"/>
    </source>
</evidence>
<name>A0A517TTN2_9BACT</name>
<keyword evidence="1" id="KW-1133">Transmembrane helix</keyword>
<evidence type="ECO:0000313" key="3">
    <source>
        <dbReference type="Proteomes" id="UP000317909"/>
    </source>
</evidence>
<protein>
    <submittedName>
        <fullName evidence="2">Uncharacterized protein</fullName>
    </submittedName>
</protein>
<evidence type="ECO:0000313" key="2">
    <source>
        <dbReference type="EMBL" id="QDT71741.1"/>
    </source>
</evidence>